<feature type="region of interest" description="Disordered" evidence="1">
    <location>
        <begin position="87"/>
        <end position="113"/>
    </location>
</feature>
<accession>A0AAW2YNZ2</accession>
<gene>
    <name evidence="2" type="ORF">AKO1_002044</name>
</gene>
<dbReference type="AlphaFoldDB" id="A0AAW2YNZ2"/>
<name>A0AAW2YNZ2_9EUKA</name>
<evidence type="ECO:0000313" key="3">
    <source>
        <dbReference type="Proteomes" id="UP001431209"/>
    </source>
</evidence>
<dbReference type="Proteomes" id="UP001431209">
    <property type="component" value="Unassembled WGS sequence"/>
</dbReference>
<feature type="compositionally biased region" description="Pro residues" evidence="1">
    <location>
        <begin position="94"/>
        <end position="107"/>
    </location>
</feature>
<evidence type="ECO:0000313" key="2">
    <source>
        <dbReference type="EMBL" id="KAL0478666.1"/>
    </source>
</evidence>
<reference evidence="2 3" key="1">
    <citation type="submission" date="2024-03" db="EMBL/GenBank/DDBJ databases">
        <title>The Acrasis kona genome and developmental transcriptomes reveal deep origins of eukaryotic multicellular pathways.</title>
        <authorList>
            <person name="Sheikh S."/>
            <person name="Fu C.-J."/>
            <person name="Brown M.W."/>
            <person name="Baldauf S.L."/>
        </authorList>
    </citation>
    <scope>NUCLEOTIDE SEQUENCE [LARGE SCALE GENOMIC DNA]</scope>
    <source>
        <strain evidence="2 3">ATCC MYA-3509</strain>
    </source>
</reference>
<evidence type="ECO:0000256" key="1">
    <source>
        <dbReference type="SAM" id="MobiDB-lite"/>
    </source>
</evidence>
<keyword evidence="3" id="KW-1185">Reference proteome</keyword>
<organism evidence="2 3">
    <name type="scientific">Acrasis kona</name>
    <dbReference type="NCBI Taxonomy" id="1008807"/>
    <lineage>
        <taxon>Eukaryota</taxon>
        <taxon>Discoba</taxon>
        <taxon>Heterolobosea</taxon>
        <taxon>Tetramitia</taxon>
        <taxon>Eutetramitia</taxon>
        <taxon>Acrasidae</taxon>
        <taxon>Acrasis</taxon>
    </lineage>
</organism>
<sequence length="359" mass="40601">MQEPDTTLQYFTKTSNKLPDHFFDHHLSDQFFKEKNSSIPDLNCFSPQLYEEGIEQIFQPLLDPTPNFLFDTPTTLSYEDLFHCDQQPSSPTIPSTPPTKTIPPSPVKKPTAPTQDNTWITVYDTISGPYDVEIQIKTRREKPISTVPDILYSSLKYELLISASGDFVREVPFLLARFSVVDAETFKPVCLENGKSVMRGEDEGALTHTPTGPKDLIKGSIRVQFDSSISYHHAKRELCVEMSLFENEALQTPIFTKRTPPVKMYARKPNKKKIETSAPSTSVAKRKREDEPAIAQKIARVQVSEGFTEFSTRLDDLVLQSQAFSFEEKQRATALVLSKFGLSLPLILASQNPHSTLFY</sequence>
<protein>
    <submittedName>
        <fullName evidence="2">Uncharacterized protein</fullName>
    </submittedName>
</protein>
<proteinExistence type="predicted"/>
<comment type="caution">
    <text evidence="2">The sequence shown here is derived from an EMBL/GenBank/DDBJ whole genome shotgun (WGS) entry which is preliminary data.</text>
</comment>
<dbReference type="EMBL" id="JAOPGA020000458">
    <property type="protein sequence ID" value="KAL0478666.1"/>
    <property type="molecule type" value="Genomic_DNA"/>
</dbReference>
<feature type="region of interest" description="Disordered" evidence="1">
    <location>
        <begin position="270"/>
        <end position="289"/>
    </location>
</feature>